<dbReference type="InterPro" id="IPR001766">
    <property type="entry name" value="Fork_head_dom"/>
</dbReference>
<proteinExistence type="predicted"/>
<dbReference type="GO" id="GO:0000987">
    <property type="term" value="F:cis-regulatory region sequence-specific DNA binding"/>
    <property type="evidence" value="ECO:0007669"/>
    <property type="project" value="TreeGrafter"/>
</dbReference>
<dbReference type="PANTHER" id="PTHR13962">
    <property type="entry name" value="FORKHEAD BOX PROTEIN N3-LIKE PROTEIN-RELATED"/>
    <property type="match status" value="1"/>
</dbReference>
<gene>
    <name evidence="9" type="primary">foxn2</name>
    <name evidence="9" type="ORF">DAT39_002908</name>
</gene>
<dbReference type="EMBL" id="QNUK01000022">
    <property type="protein sequence ID" value="KAF5907401.1"/>
    <property type="molecule type" value="Genomic_DNA"/>
</dbReference>
<dbReference type="OrthoDB" id="5954824at2759"/>
<name>A0A8J4UIC6_CLAMG</name>
<dbReference type="PROSITE" id="PS00658">
    <property type="entry name" value="FORK_HEAD_2"/>
    <property type="match status" value="1"/>
</dbReference>
<accession>A0A8J4UIC6</accession>
<dbReference type="Proteomes" id="UP000727407">
    <property type="component" value="Unassembled WGS sequence"/>
</dbReference>
<feature type="compositionally biased region" description="Basic residues" evidence="7">
    <location>
        <begin position="507"/>
        <end position="516"/>
    </location>
</feature>
<feature type="compositionally biased region" description="Polar residues" evidence="7">
    <location>
        <begin position="390"/>
        <end position="401"/>
    </location>
</feature>
<evidence type="ECO:0000313" key="10">
    <source>
        <dbReference type="Proteomes" id="UP000727407"/>
    </source>
</evidence>
<dbReference type="SUPFAM" id="SSF46785">
    <property type="entry name" value="Winged helix' DNA-binding domain"/>
    <property type="match status" value="1"/>
</dbReference>
<dbReference type="InterPro" id="IPR047119">
    <property type="entry name" value="FOXN2/3-like"/>
</dbReference>
<dbReference type="Gene3D" id="1.10.10.10">
    <property type="entry name" value="Winged helix-like DNA-binding domain superfamily/Winged helix DNA-binding domain"/>
    <property type="match status" value="1"/>
</dbReference>
<evidence type="ECO:0000256" key="4">
    <source>
        <dbReference type="ARBA" id="ARBA00023163"/>
    </source>
</evidence>
<keyword evidence="3 6" id="KW-0238">DNA-binding</keyword>
<evidence type="ECO:0000256" key="6">
    <source>
        <dbReference type="PROSITE-ProRule" id="PRU00089"/>
    </source>
</evidence>
<feature type="compositionally biased region" description="Basic and acidic residues" evidence="7">
    <location>
        <begin position="495"/>
        <end position="504"/>
    </location>
</feature>
<evidence type="ECO:0000256" key="1">
    <source>
        <dbReference type="ARBA" id="ARBA00004123"/>
    </source>
</evidence>
<dbReference type="GO" id="GO:0003700">
    <property type="term" value="F:DNA-binding transcription factor activity"/>
    <property type="evidence" value="ECO:0007669"/>
    <property type="project" value="InterPro"/>
</dbReference>
<dbReference type="PROSITE" id="PS00657">
    <property type="entry name" value="FORK_HEAD_1"/>
    <property type="match status" value="1"/>
</dbReference>
<feature type="region of interest" description="Disordered" evidence="7">
    <location>
        <begin position="85"/>
        <end position="134"/>
    </location>
</feature>
<feature type="region of interest" description="Disordered" evidence="7">
    <location>
        <begin position="373"/>
        <end position="415"/>
    </location>
</feature>
<keyword evidence="4" id="KW-0804">Transcription</keyword>
<evidence type="ECO:0000256" key="3">
    <source>
        <dbReference type="ARBA" id="ARBA00023125"/>
    </source>
</evidence>
<dbReference type="Pfam" id="PF00250">
    <property type="entry name" value="Forkhead"/>
    <property type="match status" value="1"/>
</dbReference>
<comment type="caution">
    <text evidence="9">The sequence shown here is derived from an EMBL/GenBank/DDBJ whole genome shotgun (WGS) entry which is preliminary data.</text>
</comment>
<feature type="region of interest" description="Disordered" evidence="7">
    <location>
        <begin position="176"/>
        <end position="201"/>
    </location>
</feature>
<dbReference type="GO" id="GO:0005634">
    <property type="term" value="C:nucleus"/>
    <property type="evidence" value="ECO:0007669"/>
    <property type="project" value="UniProtKB-SubCell"/>
</dbReference>
<keyword evidence="5 6" id="KW-0539">Nucleus</keyword>
<feature type="DNA-binding region" description="Fork-head" evidence="6">
    <location>
        <begin position="203"/>
        <end position="283"/>
    </location>
</feature>
<evidence type="ECO:0000256" key="5">
    <source>
        <dbReference type="ARBA" id="ARBA00023242"/>
    </source>
</evidence>
<keyword evidence="10" id="KW-1185">Reference proteome</keyword>
<feature type="domain" description="Fork-head" evidence="8">
    <location>
        <begin position="203"/>
        <end position="283"/>
    </location>
</feature>
<feature type="compositionally biased region" description="Low complexity" evidence="7">
    <location>
        <begin position="176"/>
        <end position="194"/>
    </location>
</feature>
<dbReference type="PROSITE" id="PS50039">
    <property type="entry name" value="FORK_HEAD_3"/>
    <property type="match status" value="1"/>
</dbReference>
<dbReference type="InterPro" id="IPR036388">
    <property type="entry name" value="WH-like_DNA-bd_sf"/>
</dbReference>
<reference evidence="9" key="1">
    <citation type="submission" date="2020-07" db="EMBL/GenBank/DDBJ databases">
        <title>Clarias magur genome sequencing, assembly and annotation.</title>
        <authorList>
            <person name="Kushwaha B."/>
            <person name="Kumar R."/>
            <person name="Das P."/>
            <person name="Joshi C.G."/>
            <person name="Kumar D."/>
            <person name="Nagpure N.S."/>
            <person name="Pandey M."/>
            <person name="Agarwal S."/>
            <person name="Srivastava S."/>
            <person name="Singh M."/>
            <person name="Sahoo L."/>
            <person name="Jayasankar P."/>
            <person name="Meher P.K."/>
            <person name="Koringa P.G."/>
            <person name="Iquebal M.A."/>
            <person name="Das S.P."/>
            <person name="Bit A."/>
            <person name="Patnaik S."/>
            <person name="Patel N."/>
            <person name="Shah T.M."/>
            <person name="Hinsu A."/>
            <person name="Jena J.K."/>
        </authorList>
    </citation>
    <scope>NUCLEOTIDE SEQUENCE</scope>
    <source>
        <strain evidence="9">CIFAMagur01</strain>
        <tissue evidence="9">Testis</tissue>
    </source>
</reference>
<evidence type="ECO:0000256" key="2">
    <source>
        <dbReference type="ARBA" id="ARBA00023015"/>
    </source>
</evidence>
<dbReference type="InterPro" id="IPR036390">
    <property type="entry name" value="WH_DNA-bd_sf"/>
</dbReference>
<dbReference type="InterPro" id="IPR030456">
    <property type="entry name" value="TF_fork_head_CS_2"/>
</dbReference>
<sequence>MAVPHLSGSSKSEAVTLPQTASQIPFARADYLFISVFGVISVAVHQWKPFSLHLGTALIGRQDSQGLPVPLGHPPSLMGPIIGMSPDKKAESPGSQGMCGAGTLPEAESASSPLATSLDRIGPSGAVSRSGLEPEDDELTNLNWLHENLLQNFTLGDTQSCSGPLFDIEGSIGSPRGHSLSSSSSSSVSSGSSGSDRDPLKSKPPFSFSLLIYMAIEQSPSKSLPVKDIYGWILEHFPYFSSAPTGWKNSVRHNLSLNKCFRKVERGLGKANGKGSLWCVHPEFRPTLMQALKKQHFPSAQAFCTPPASPPSASSPPCHLFSLEQGYSLKECDFDAATAMMLLKSASEQNIDPYEQEGPIDLSRRDLVVVSRDPKQDHNYSSVPVPPSSQQTTGSSVPTQEQQERANDDVSPPEPRALVAMMSKPCDFPPHPDWIRSLSPILPEQYHCSGENSMRSGAVALRVHFSIYPTIISVAWMKHSGCTDDLERVALAREETGDNADSGRKAAVGRKGGKKHSPFCSSVNEEVMGTDLQEAELMRQEADILRTCYYQDWIWHEQAEDATEQVQLDTGWGSSY</sequence>
<dbReference type="PANTHER" id="PTHR13962:SF19">
    <property type="entry name" value="FORKHEAD BOX PROTEIN N2"/>
    <property type="match status" value="1"/>
</dbReference>
<dbReference type="PRINTS" id="PR00053">
    <property type="entry name" value="FORKHEAD"/>
</dbReference>
<evidence type="ECO:0000259" key="8">
    <source>
        <dbReference type="PROSITE" id="PS50039"/>
    </source>
</evidence>
<comment type="subcellular location">
    <subcellularLocation>
        <location evidence="1 6">Nucleus</location>
    </subcellularLocation>
</comment>
<dbReference type="SMART" id="SM00339">
    <property type="entry name" value="FH"/>
    <property type="match status" value="1"/>
</dbReference>
<evidence type="ECO:0000313" key="9">
    <source>
        <dbReference type="EMBL" id="KAF5907401.1"/>
    </source>
</evidence>
<dbReference type="InterPro" id="IPR018122">
    <property type="entry name" value="TF_fork_head_CS_1"/>
</dbReference>
<organism evidence="9 10">
    <name type="scientific">Clarias magur</name>
    <name type="common">Asian catfish</name>
    <name type="synonym">Macropteronotus magur</name>
    <dbReference type="NCBI Taxonomy" id="1594786"/>
    <lineage>
        <taxon>Eukaryota</taxon>
        <taxon>Metazoa</taxon>
        <taxon>Chordata</taxon>
        <taxon>Craniata</taxon>
        <taxon>Vertebrata</taxon>
        <taxon>Euteleostomi</taxon>
        <taxon>Actinopterygii</taxon>
        <taxon>Neopterygii</taxon>
        <taxon>Teleostei</taxon>
        <taxon>Ostariophysi</taxon>
        <taxon>Siluriformes</taxon>
        <taxon>Clariidae</taxon>
        <taxon>Clarias</taxon>
    </lineage>
</organism>
<evidence type="ECO:0000256" key="7">
    <source>
        <dbReference type="SAM" id="MobiDB-lite"/>
    </source>
</evidence>
<protein>
    <submittedName>
        <fullName evidence="9">Forkhead box protein N2-like</fullName>
    </submittedName>
</protein>
<feature type="region of interest" description="Disordered" evidence="7">
    <location>
        <begin position="495"/>
        <end position="516"/>
    </location>
</feature>
<keyword evidence="2" id="KW-0805">Transcription regulation</keyword>
<dbReference type="AlphaFoldDB" id="A0A8J4UIC6"/>